<evidence type="ECO:0000313" key="3">
    <source>
        <dbReference type="Proteomes" id="UP000005583"/>
    </source>
</evidence>
<dbReference type="EMBL" id="ACGU01000067">
    <property type="protein sequence ID" value="EEJ71664.1"/>
    <property type="molecule type" value="Genomic_DNA"/>
</dbReference>
<dbReference type="PATRIC" id="fig|525365.8.peg.572"/>
<comment type="caution">
    <text evidence="2">The sequence shown here is derived from an EMBL/GenBank/DDBJ whole genome shotgun (WGS) entry which is preliminary data.</text>
</comment>
<dbReference type="STRING" id="525365.HMPREF0548_1462"/>
<feature type="transmembrane region" description="Helical" evidence="1">
    <location>
        <begin position="145"/>
        <end position="164"/>
    </location>
</feature>
<accession>C2EP66</accession>
<dbReference type="eggNOG" id="ENOG5030U1B">
    <property type="taxonomic scope" value="Bacteria"/>
</dbReference>
<dbReference type="AlphaFoldDB" id="C2EP66"/>
<sequence length="214" mass="24419">MINPNSKVFQKVFKDKKRNRIMLFAELLYAVILAITVIYDIPVFCRLLTIQFIGVLVFLAIGWFLTWRDKKAGRIVATKKDHTFFLKTFMEETPIQKQKAFFRTLSFITVCVSFIISAISCEKIFVDLASKIQPGETAIMENMMMYADTFYVFTMAGIMLGLLFGKKRLTRNASVASAFLSLVLFAFHPGAWLLYLIGLVVSGSGYLLYKLNQL</sequence>
<feature type="transmembrane region" description="Helical" evidence="1">
    <location>
        <begin position="47"/>
        <end position="65"/>
    </location>
</feature>
<evidence type="ECO:0000313" key="2">
    <source>
        <dbReference type="EMBL" id="EEJ71664.1"/>
    </source>
</evidence>
<keyword evidence="1" id="KW-1133">Transmembrane helix</keyword>
<feature type="transmembrane region" description="Helical" evidence="1">
    <location>
        <begin position="100"/>
        <end position="125"/>
    </location>
</feature>
<protein>
    <submittedName>
        <fullName evidence="2">Uncharacterized protein</fullName>
    </submittedName>
</protein>
<dbReference type="OrthoDB" id="2328495at2"/>
<dbReference type="HOGENOM" id="CLU_1480249_0_0_9"/>
<keyword evidence="1" id="KW-0812">Transmembrane</keyword>
<reference evidence="2 3" key="1">
    <citation type="submission" date="2009-01" db="EMBL/GenBank/DDBJ databases">
        <authorList>
            <person name="Qin X."/>
            <person name="Bachman B."/>
            <person name="Battles P."/>
            <person name="Bell A."/>
            <person name="Bess C."/>
            <person name="Bickham C."/>
            <person name="Chaboub L."/>
            <person name="Chen D."/>
            <person name="Coyle M."/>
            <person name="Deiros D.R."/>
            <person name="Dinh H."/>
            <person name="Forbes L."/>
            <person name="Fowler G."/>
            <person name="Francisco L."/>
            <person name="Fu Q."/>
            <person name="Gubbala S."/>
            <person name="Hale W."/>
            <person name="Han Y."/>
            <person name="Hemphill L."/>
            <person name="Highlander S.K."/>
            <person name="Hirani K."/>
            <person name="Hogues M."/>
            <person name="Jackson L."/>
            <person name="Jakkamsetti A."/>
            <person name="Javaid M."/>
            <person name="Jiang H."/>
            <person name="Korchina V."/>
            <person name="Kovar C."/>
            <person name="Lara F."/>
            <person name="Lee S."/>
            <person name="Mata R."/>
            <person name="Mathew T."/>
            <person name="Moen C."/>
            <person name="Morales K."/>
            <person name="Munidasa M."/>
            <person name="Nazareth L."/>
            <person name="Ngo R."/>
            <person name="Nguyen L."/>
            <person name="Okwuonu G."/>
            <person name="Ongeri F."/>
            <person name="Patil S."/>
            <person name="Petrosino J."/>
            <person name="Pham C."/>
            <person name="Pham P."/>
            <person name="Pu L.-L."/>
            <person name="Puazo M."/>
            <person name="Raj R."/>
            <person name="Reid J."/>
            <person name="Rouhana J."/>
            <person name="Saada N."/>
            <person name="Shang Y."/>
            <person name="Simmons D."/>
            <person name="Thornton R."/>
            <person name="Warren J."/>
            <person name="Weissenberger G."/>
            <person name="Zhang J."/>
            <person name="Zhang L."/>
            <person name="Zhou C."/>
            <person name="Zhu D."/>
            <person name="Muzny D."/>
            <person name="Worley K."/>
            <person name="Gibbs R."/>
        </authorList>
    </citation>
    <scope>NUCLEOTIDE SEQUENCE [LARGE SCALE GENOMIC DNA]</scope>
    <source>
        <strain evidence="2 3">DSM 16047</strain>
    </source>
</reference>
<keyword evidence="3" id="KW-1185">Reference proteome</keyword>
<keyword evidence="1" id="KW-0472">Membrane</keyword>
<dbReference type="RefSeq" id="WP_007125957.1">
    <property type="nucleotide sequence ID" value="NZ_AZFO01000018.1"/>
</dbReference>
<dbReference type="Proteomes" id="UP000005583">
    <property type="component" value="Unassembled WGS sequence"/>
</dbReference>
<feature type="transmembrane region" description="Helical" evidence="1">
    <location>
        <begin position="21"/>
        <end position="41"/>
    </location>
</feature>
<evidence type="ECO:0000256" key="1">
    <source>
        <dbReference type="SAM" id="Phobius"/>
    </source>
</evidence>
<proteinExistence type="predicted"/>
<organism evidence="2 3">
    <name type="scientific">Lactobacillus ultunensis DSM 16047</name>
    <dbReference type="NCBI Taxonomy" id="525365"/>
    <lineage>
        <taxon>Bacteria</taxon>
        <taxon>Bacillati</taxon>
        <taxon>Bacillota</taxon>
        <taxon>Bacilli</taxon>
        <taxon>Lactobacillales</taxon>
        <taxon>Lactobacillaceae</taxon>
        <taxon>Lactobacillus</taxon>
    </lineage>
</organism>
<name>C2EP66_9LACO</name>
<gene>
    <name evidence="2" type="ORF">HMPREF0548_1462</name>
</gene>